<gene>
    <name evidence="2" type="ORF">B0H63DRAFT_519837</name>
</gene>
<dbReference type="AlphaFoldDB" id="A0AAE0NZJ7"/>
<accession>A0AAE0NZJ7</accession>
<dbReference type="EMBL" id="JAULSW010000002">
    <property type="protein sequence ID" value="KAK3390626.1"/>
    <property type="molecule type" value="Genomic_DNA"/>
</dbReference>
<reference evidence="2" key="1">
    <citation type="journal article" date="2023" name="Mol. Phylogenet. Evol.">
        <title>Genome-scale phylogeny and comparative genomics of the fungal order Sordariales.</title>
        <authorList>
            <person name="Hensen N."/>
            <person name="Bonometti L."/>
            <person name="Westerberg I."/>
            <person name="Brannstrom I.O."/>
            <person name="Guillou S."/>
            <person name="Cros-Aarteil S."/>
            <person name="Calhoun S."/>
            <person name="Haridas S."/>
            <person name="Kuo A."/>
            <person name="Mondo S."/>
            <person name="Pangilinan J."/>
            <person name="Riley R."/>
            <person name="LaButti K."/>
            <person name="Andreopoulos B."/>
            <person name="Lipzen A."/>
            <person name="Chen C."/>
            <person name="Yan M."/>
            <person name="Daum C."/>
            <person name="Ng V."/>
            <person name="Clum A."/>
            <person name="Steindorff A."/>
            <person name="Ohm R.A."/>
            <person name="Martin F."/>
            <person name="Silar P."/>
            <person name="Natvig D.O."/>
            <person name="Lalanne C."/>
            <person name="Gautier V."/>
            <person name="Ament-Velasquez S.L."/>
            <person name="Kruys A."/>
            <person name="Hutchinson M.I."/>
            <person name="Powell A.J."/>
            <person name="Barry K."/>
            <person name="Miller A.N."/>
            <person name="Grigoriev I.V."/>
            <person name="Debuchy R."/>
            <person name="Gladieux P."/>
            <person name="Hiltunen Thoren M."/>
            <person name="Johannesson H."/>
        </authorList>
    </citation>
    <scope>NUCLEOTIDE SEQUENCE</scope>
    <source>
        <strain evidence="2">CBS 232.78</strain>
    </source>
</reference>
<sequence>MANGSLCLTPALVIYQFLEENSEEKGVLSTSADQNARVLCEIFELPDAKASEYQSVPWNPTFTTNKIDESNYNMLRLAIIAEPDSIWLLDSADLKTTIGTEDSEVFSKAVYYMEDLGFLSILSNFTLNNIFEDPGMINFTTRKDLVTAIPMLDFEAIVANLAPESFKGANVMTKTSAYWSSCGKVFDIFLKTTVQARMAYRTFQALSPYTLRRIVSRFFFSARFADAARALVESMAEKIQDQAKHPAIVDQYRDFEHPIPEGLTEKVDGKQTLDENIADAGGPRASYDA</sequence>
<comment type="caution">
    <text evidence="2">The sequence shown here is derived from an EMBL/GenBank/DDBJ whole genome shotgun (WGS) entry which is preliminary data.</text>
</comment>
<organism evidence="2 3">
    <name type="scientific">Podospora didyma</name>
    <dbReference type="NCBI Taxonomy" id="330526"/>
    <lineage>
        <taxon>Eukaryota</taxon>
        <taxon>Fungi</taxon>
        <taxon>Dikarya</taxon>
        <taxon>Ascomycota</taxon>
        <taxon>Pezizomycotina</taxon>
        <taxon>Sordariomycetes</taxon>
        <taxon>Sordariomycetidae</taxon>
        <taxon>Sordariales</taxon>
        <taxon>Podosporaceae</taxon>
        <taxon>Podospora</taxon>
    </lineage>
</organism>
<dbReference type="Proteomes" id="UP001285441">
    <property type="component" value="Unassembled WGS sequence"/>
</dbReference>
<dbReference type="InterPro" id="IPR024079">
    <property type="entry name" value="MetalloPept_cat_dom_sf"/>
</dbReference>
<reference evidence="2" key="2">
    <citation type="submission" date="2023-06" db="EMBL/GenBank/DDBJ databases">
        <authorList>
            <consortium name="Lawrence Berkeley National Laboratory"/>
            <person name="Haridas S."/>
            <person name="Hensen N."/>
            <person name="Bonometti L."/>
            <person name="Westerberg I."/>
            <person name="Brannstrom I.O."/>
            <person name="Guillou S."/>
            <person name="Cros-Aarteil S."/>
            <person name="Calhoun S."/>
            <person name="Kuo A."/>
            <person name="Mondo S."/>
            <person name="Pangilinan J."/>
            <person name="Riley R."/>
            <person name="LaButti K."/>
            <person name="Andreopoulos B."/>
            <person name="Lipzen A."/>
            <person name="Chen C."/>
            <person name="Yanf M."/>
            <person name="Daum C."/>
            <person name="Ng V."/>
            <person name="Clum A."/>
            <person name="Steindorff A."/>
            <person name="Ohm R."/>
            <person name="Martin F."/>
            <person name="Silar P."/>
            <person name="Natvig D."/>
            <person name="Lalanne C."/>
            <person name="Gautier V."/>
            <person name="Ament-velasquez S.L."/>
            <person name="Kruys A."/>
            <person name="Hutchinson M.I."/>
            <person name="Powell A.J."/>
            <person name="Barry K."/>
            <person name="Miller A.N."/>
            <person name="Grigoriev I.V."/>
            <person name="Debuchy R."/>
            <person name="Gladieux P."/>
            <person name="Thoren M.H."/>
            <person name="Johannesson H."/>
        </authorList>
    </citation>
    <scope>NUCLEOTIDE SEQUENCE</scope>
    <source>
        <strain evidence="2">CBS 232.78</strain>
    </source>
</reference>
<protein>
    <submittedName>
        <fullName evidence="2">Uncharacterized protein</fullName>
    </submittedName>
</protein>
<dbReference type="SUPFAM" id="SSF55486">
    <property type="entry name" value="Metalloproteases ('zincins'), catalytic domain"/>
    <property type="match status" value="1"/>
</dbReference>
<dbReference type="GO" id="GO:0008237">
    <property type="term" value="F:metallopeptidase activity"/>
    <property type="evidence" value="ECO:0007669"/>
    <property type="project" value="InterPro"/>
</dbReference>
<dbReference type="Gene3D" id="3.40.390.10">
    <property type="entry name" value="Collagenase (Catalytic Domain)"/>
    <property type="match status" value="1"/>
</dbReference>
<evidence type="ECO:0000256" key="1">
    <source>
        <dbReference type="SAM" id="MobiDB-lite"/>
    </source>
</evidence>
<evidence type="ECO:0000313" key="3">
    <source>
        <dbReference type="Proteomes" id="UP001285441"/>
    </source>
</evidence>
<feature type="region of interest" description="Disordered" evidence="1">
    <location>
        <begin position="270"/>
        <end position="289"/>
    </location>
</feature>
<keyword evidence="3" id="KW-1185">Reference proteome</keyword>
<evidence type="ECO:0000313" key="2">
    <source>
        <dbReference type="EMBL" id="KAK3390626.1"/>
    </source>
</evidence>
<proteinExistence type="predicted"/>
<name>A0AAE0NZJ7_9PEZI</name>